<accession>A0AAN8VHE2</accession>
<feature type="region of interest" description="Disordered" evidence="1">
    <location>
        <begin position="1"/>
        <end position="26"/>
    </location>
</feature>
<name>A0AAN8VHE2_9MAGN</name>
<dbReference type="AlphaFoldDB" id="A0AAN8VHE2"/>
<comment type="caution">
    <text evidence="2">The sequence shown here is derived from an EMBL/GenBank/DDBJ whole genome shotgun (WGS) entry which is preliminary data.</text>
</comment>
<evidence type="ECO:0000256" key="1">
    <source>
        <dbReference type="SAM" id="MobiDB-lite"/>
    </source>
</evidence>
<evidence type="ECO:0000313" key="2">
    <source>
        <dbReference type="EMBL" id="KAK6935108.1"/>
    </source>
</evidence>
<gene>
    <name evidence="2" type="ORF">RJ641_035263</name>
</gene>
<dbReference type="PANTHER" id="PTHR36051">
    <property type="entry name" value="DYNAMIN"/>
    <property type="match status" value="1"/>
</dbReference>
<keyword evidence="3" id="KW-1185">Reference proteome</keyword>
<dbReference type="Proteomes" id="UP001370490">
    <property type="component" value="Unassembled WGS sequence"/>
</dbReference>
<protein>
    <submittedName>
        <fullName evidence="2">Uncharacterized protein</fullName>
    </submittedName>
</protein>
<dbReference type="EMBL" id="JBAMMX010000008">
    <property type="protein sequence ID" value="KAK6935108.1"/>
    <property type="molecule type" value="Genomic_DNA"/>
</dbReference>
<sequence>MESTSSVSSGRIGPGGRMENSSSIVSGGTFGKGSMTIAQKKQGIKIENPFTFKVGQVFTGFGIGCGIGIGVGRPLNLGAIPMLGQVMSTTRGATDVFAGVSKHLNDSLKKIGAKNVEAGVGCGVGFGHGFGVVQDTFKLRVDIDMTGLAVKPGVMRQIQSCLMQTMTKVMMKFGMAPGLNIGQGMLPASMQGGIGMMNEPSIQNPIGSIMPLTTKAMHYTSQSLPDEGNLSKDFKETSIGTSFSRSEKVLNSFLQDPNFKENDTVLDKKVGRLQSENSMLHMVLKHQQMIEKLMEENEKLRKILLDNLNIPASKLESRSSPCKDCFECRRRRRKK</sequence>
<reference evidence="2 3" key="1">
    <citation type="submission" date="2023-12" db="EMBL/GenBank/DDBJ databases">
        <title>A high-quality genome assembly for Dillenia turbinata (Dilleniales).</title>
        <authorList>
            <person name="Chanderbali A."/>
        </authorList>
    </citation>
    <scope>NUCLEOTIDE SEQUENCE [LARGE SCALE GENOMIC DNA]</scope>
    <source>
        <strain evidence="2">LSX21</strain>
        <tissue evidence="2">Leaf</tissue>
    </source>
</reference>
<evidence type="ECO:0000313" key="3">
    <source>
        <dbReference type="Proteomes" id="UP001370490"/>
    </source>
</evidence>
<organism evidence="2 3">
    <name type="scientific">Dillenia turbinata</name>
    <dbReference type="NCBI Taxonomy" id="194707"/>
    <lineage>
        <taxon>Eukaryota</taxon>
        <taxon>Viridiplantae</taxon>
        <taxon>Streptophyta</taxon>
        <taxon>Embryophyta</taxon>
        <taxon>Tracheophyta</taxon>
        <taxon>Spermatophyta</taxon>
        <taxon>Magnoliopsida</taxon>
        <taxon>eudicotyledons</taxon>
        <taxon>Gunneridae</taxon>
        <taxon>Pentapetalae</taxon>
        <taxon>Dilleniales</taxon>
        <taxon>Dilleniaceae</taxon>
        <taxon>Dillenia</taxon>
    </lineage>
</organism>
<dbReference type="PANTHER" id="PTHR36051:SF2">
    <property type="entry name" value="DYNAMIN"/>
    <property type="match status" value="1"/>
</dbReference>
<proteinExistence type="predicted"/>